<dbReference type="Gene3D" id="2.60.40.10">
    <property type="entry name" value="Immunoglobulins"/>
    <property type="match status" value="1"/>
</dbReference>
<keyword evidence="5" id="KW-0393">Immunoglobulin domain</keyword>
<dbReference type="SUPFAM" id="SSF48726">
    <property type="entry name" value="Immunoglobulin"/>
    <property type="match status" value="1"/>
</dbReference>
<dbReference type="Proteomes" id="UP001152799">
    <property type="component" value="Chromosome 12"/>
</dbReference>
<dbReference type="PANTHER" id="PTHR11640:SF154">
    <property type="entry name" value="IRREGULAR CHIASM C-ROUGHEST PROTEIN-LIKE PROTEIN"/>
    <property type="match status" value="1"/>
</dbReference>
<dbReference type="InterPro" id="IPR036179">
    <property type="entry name" value="Ig-like_dom_sf"/>
</dbReference>
<dbReference type="InterPro" id="IPR013783">
    <property type="entry name" value="Ig-like_fold"/>
</dbReference>
<evidence type="ECO:0000256" key="5">
    <source>
        <dbReference type="ARBA" id="ARBA00023319"/>
    </source>
</evidence>
<keyword evidence="3" id="KW-1015">Disulfide bond</keyword>
<dbReference type="OrthoDB" id="10039395at2759"/>
<feature type="transmembrane region" description="Helical" evidence="6">
    <location>
        <begin position="101"/>
        <end position="126"/>
    </location>
</feature>
<evidence type="ECO:0000256" key="2">
    <source>
        <dbReference type="ARBA" id="ARBA00023136"/>
    </source>
</evidence>
<dbReference type="AlphaFoldDB" id="A0A9N9MGH5"/>
<dbReference type="EMBL" id="OU892288">
    <property type="protein sequence ID" value="CAG9762656.1"/>
    <property type="molecule type" value="Genomic_DNA"/>
</dbReference>
<dbReference type="GO" id="GO:0005911">
    <property type="term" value="C:cell-cell junction"/>
    <property type="evidence" value="ECO:0007669"/>
    <property type="project" value="TreeGrafter"/>
</dbReference>
<dbReference type="GO" id="GO:0098609">
    <property type="term" value="P:cell-cell adhesion"/>
    <property type="evidence" value="ECO:0007669"/>
    <property type="project" value="TreeGrafter"/>
</dbReference>
<protein>
    <recommendedName>
        <fullName evidence="9">Immunoglobulin I-set domain-containing protein</fullName>
    </recommendedName>
</protein>
<dbReference type="GO" id="GO:0050839">
    <property type="term" value="F:cell adhesion molecule binding"/>
    <property type="evidence" value="ECO:0007669"/>
    <property type="project" value="TreeGrafter"/>
</dbReference>
<name>A0A9N9MGH5_9CUCU</name>
<organism evidence="7 8">
    <name type="scientific">Ceutorhynchus assimilis</name>
    <name type="common">cabbage seed weevil</name>
    <dbReference type="NCBI Taxonomy" id="467358"/>
    <lineage>
        <taxon>Eukaryota</taxon>
        <taxon>Metazoa</taxon>
        <taxon>Ecdysozoa</taxon>
        <taxon>Arthropoda</taxon>
        <taxon>Hexapoda</taxon>
        <taxon>Insecta</taxon>
        <taxon>Pterygota</taxon>
        <taxon>Neoptera</taxon>
        <taxon>Endopterygota</taxon>
        <taxon>Coleoptera</taxon>
        <taxon>Polyphaga</taxon>
        <taxon>Cucujiformia</taxon>
        <taxon>Curculionidae</taxon>
        <taxon>Ceutorhynchinae</taxon>
        <taxon>Ceutorhynchus</taxon>
    </lineage>
</organism>
<reference evidence="7" key="1">
    <citation type="submission" date="2022-01" db="EMBL/GenBank/DDBJ databases">
        <authorList>
            <person name="King R."/>
        </authorList>
    </citation>
    <scope>NUCLEOTIDE SEQUENCE</scope>
</reference>
<dbReference type="PANTHER" id="PTHR11640">
    <property type="entry name" value="NEPHRIN"/>
    <property type="match status" value="1"/>
</dbReference>
<evidence type="ECO:0008006" key="9">
    <source>
        <dbReference type="Google" id="ProtNLM"/>
    </source>
</evidence>
<gene>
    <name evidence="7" type="ORF">CEUTPL_LOCUS3331</name>
</gene>
<evidence type="ECO:0000256" key="6">
    <source>
        <dbReference type="SAM" id="Phobius"/>
    </source>
</evidence>
<evidence type="ECO:0000313" key="8">
    <source>
        <dbReference type="Proteomes" id="UP001152799"/>
    </source>
</evidence>
<dbReference type="InterPro" id="IPR051275">
    <property type="entry name" value="Cell_adhesion_signaling"/>
</dbReference>
<sequence length="188" mass="21280">MPEIFVESGQTVDLSMVVCADPRPRSVAWEWGSLRLEAGNEMGKFKVDDLTQEDGEDCYLTTLHVKDTSATDSRTYYLLVENDKGKDTHAVQLYVNEPLQMITLVSVAGALLVGCLLLVCVCIYAIRAGKCCFSTKMCDSEDLVVKDLMQIILIIQKRLKNKQMDAFFSRLNKFEQYFASVEPFKVRK</sequence>
<comment type="subcellular location">
    <subcellularLocation>
        <location evidence="1">Membrane</location>
        <topology evidence="1">Single-pass type I membrane protein</topology>
    </subcellularLocation>
</comment>
<keyword evidence="6" id="KW-1133">Transmembrane helix</keyword>
<keyword evidence="2 6" id="KW-0472">Membrane</keyword>
<evidence type="ECO:0000256" key="4">
    <source>
        <dbReference type="ARBA" id="ARBA00023180"/>
    </source>
</evidence>
<evidence type="ECO:0000256" key="3">
    <source>
        <dbReference type="ARBA" id="ARBA00023157"/>
    </source>
</evidence>
<keyword evidence="4" id="KW-0325">Glycoprotein</keyword>
<evidence type="ECO:0000256" key="1">
    <source>
        <dbReference type="ARBA" id="ARBA00004479"/>
    </source>
</evidence>
<proteinExistence type="predicted"/>
<keyword evidence="6" id="KW-0812">Transmembrane</keyword>
<keyword evidence="8" id="KW-1185">Reference proteome</keyword>
<accession>A0A9N9MGH5</accession>
<dbReference type="GO" id="GO:0005886">
    <property type="term" value="C:plasma membrane"/>
    <property type="evidence" value="ECO:0007669"/>
    <property type="project" value="TreeGrafter"/>
</dbReference>
<evidence type="ECO:0000313" key="7">
    <source>
        <dbReference type="EMBL" id="CAG9762656.1"/>
    </source>
</evidence>